<proteinExistence type="predicted"/>
<feature type="non-terminal residue" evidence="2">
    <location>
        <position position="192"/>
    </location>
</feature>
<dbReference type="Proteomes" id="UP000663836">
    <property type="component" value="Unassembled WGS sequence"/>
</dbReference>
<evidence type="ECO:0000313" key="3">
    <source>
        <dbReference type="Proteomes" id="UP000663836"/>
    </source>
</evidence>
<evidence type="ECO:0000313" key="2">
    <source>
        <dbReference type="EMBL" id="CAF4321128.1"/>
    </source>
</evidence>
<accession>A0A820J785</accession>
<evidence type="ECO:0000256" key="1">
    <source>
        <dbReference type="SAM" id="MobiDB-lite"/>
    </source>
</evidence>
<dbReference type="EMBL" id="CAJOBD010041556">
    <property type="protein sequence ID" value="CAF4321128.1"/>
    <property type="molecule type" value="Genomic_DNA"/>
</dbReference>
<feature type="region of interest" description="Disordered" evidence="1">
    <location>
        <begin position="129"/>
        <end position="157"/>
    </location>
</feature>
<sequence length="192" mass="21894">TSYVQQSKTTSSNEQPLFTESINSSIVLDNQQQALPIATNKYESISHIINFLLAQEVDGKQELVEPSNDVDNDVKYDETDNVVTIDVDHNDTHQPTDFIESLPMDEHDINQTDRQESLSFDTLSLSQEGNINSFEDKESTLKQDGIKTEEQSSFSDQYKIEENLKGDFISSPDYYSNLNDSTYLNYEELSKQ</sequence>
<protein>
    <submittedName>
        <fullName evidence="2">Uncharacterized protein</fullName>
    </submittedName>
</protein>
<feature type="non-terminal residue" evidence="2">
    <location>
        <position position="1"/>
    </location>
</feature>
<gene>
    <name evidence="2" type="ORF">JBS370_LOCUS41026</name>
</gene>
<reference evidence="2" key="1">
    <citation type="submission" date="2021-02" db="EMBL/GenBank/DDBJ databases">
        <authorList>
            <person name="Nowell W R."/>
        </authorList>
    </citation>
    <scope>NUCLEOTIDE SEQUENCE</scope>
</reference>
<feature type="compositionally biased region" description="Basic and acidic residues" evidence="1">
    <location>
        <begin position="134"/>
        <end position="150"/>
    </location>
</feature>
<name>A0A820J785_9BILA</name>
<organism evidence="2 3">
    <name type="scientific">Rotaria sordida</name>
    <dbReference type="NCBI Taxonomy" id="392033"/>
    <lineage>
        <taxon>Eukaryota</taxon>
        <taxon>Metazoa</taxon>
        <taxon>Spiralia</taxon>
        <taxon>Gnathifera</taxon>
        <taxon>Rotifera</taxon>
        <taxon>Eurotatoria</taxon>
        <taxon>Bdelloidea</taxon>
        <taxon>Philodinida</taxon>
        <taxon>Philodinidae</taxon>
        <taxon>Rotaria</taxon>
    </lineage>
</organism>
<dbReference type="AlphaFoldDB" id="A0A820J785"/>
<comment type="caution">
    <text evidence="2">The sequence shown here is derived from an EMBL/GenBank/DDBJ whole genome shotgun (WGS) entry which is preliminary data.</text>
</comment>